<keyword evidence="14" id="KW-0233">DNA recombination</keyword>
<dbReference type="Pfam" id="PF17921">
    <property type="entry name" value="Integrase_H2C2"/>
    <property type="match status" value="1"/>
</dbReference>
<dbReference type="GO" id="GO:0003887">
    <property type="term" value="F:DNA-directed DNA polymerase activity"/>
    <property type="evidence" value="ECO:0007669"/>
    <property type="project" value="UniProtKB-KW"/>
</dbReference>
<dbReference type="InterPro" id="IPR041588">
    <property type="entry name" value="Integrase_H2C2"/>
</dbReference>
<keyword evidence="8" id="KW-0378">Hydrolase</keyword>
<name>A0A5B6VB83_9ROSI</name>
<feature type="domain" description="Integrase catalytic" evidence="17">
    <location>
        <begin position="594"/>
        <end position="755"/>
    </location>
</feature>
<dbReference type="OrthoDB" id="779927at2759"/>
<dbReference type="SUPFAM" id="SSF56672">
    <property type="entry name" value="DNA/RNA polymerases"/>
    <property type="match status" value="1"/>
</dbReference>
<keyword evidence="6" id="KW-0064">Aspartyl protease</keyword>
<evidence type="ECO:0000313" key="18">
    <source>
        <dbReference type="EMBL" id="KAA3466460.1"/>
    </source>
</evidence>
<dbReference type="PROSITE" id="PS50878">
    <property type="entry name" value="RT_POL"/>
    <property type="match status" value="1"/>
</dbReference>
<dbReference type="CDD" id="cd01647">
    <property type="entry name" value="RT_LTR"/>
    <property type="match status" value="1"/>
</dbReference>
<dbReference type="CDD" id="cd09274">
    <property type="entry name" value="RNase_HI_RT_Ty3"/>
    <property type="match status" value="1"/>
</dbReference>
<keyword evidence="13" id="KW-0238">DNA-binding</keyword>
<evidence type="ECO:0000313" key="19">
    <source>
        <dbReference type="Proteomes" id="UP000325315"/>
    </source>
</evidence>
<evidence type="ECO:0000256" key="6">
    <source>
        <dbReference type="ARBA" id="ARBA00022750"/>
    </source>
</evidence>
<evidence type="ECO:0000256" key="9">
    <source>
        <dbReference type="ARBA" id="ARBA00022842"/>
    </source>
</evidence>
<feature type="compositionally biased region" description="Basic and acidic residues" evidence="15">
    <location>
        <begin position="66"/>
        <end position="77"/>
    </location>
</feature>
<dbReference type="GO" id="GO:0046872">
    <property type="term" value="F:metal ion binding"/>
    <property type="evidence" value="ECO:0007669"/>
    <property type="project" value="UniProtKB-KW"/>
</dbReference>
<evidence type="ECO:0000256" key="3">
    <source>
        <dbReference type="ARBA" id="ARBA00022695"/>
    </source>
</evidence>
<dbReference type="Gene3D" id="3.30.420.10">
    <property type="entry name" value="Ribonuclease H-like superfamily/Ribonuclease H"/>
    <property type="match status" value="1"/>
</dbReference>
<dbReference type="GO" id="GO:0006508">
    <property type="term" value="P:proteolysis"/>
    <property type="evidence" value="ECO:0007669"/>
    <property type="project" value="UniProtKB-KW"/>
</dbReference>
<evidence type="ECO:0000256" key="1">
    <source>
        <dbReference type="ARBA" id="ARBA00022670"/>
    </source>
</evidence>
<dbReference type="GO" id="GO:0004190">
    <property type="term" value="F:aspartic-type endopeptidase activity"/>
    <property type="evidence" value="ECO:0007669"/>
    <property type="project" value="UniProtKB-KW"/>
</dbReference>
<dbReference type="Pfam" id="PF00078">
    <property type="entry name" value="RVT_1"/>
    <property type="match status" value="1"/>
</dbReference>
<evidence type="ECO:0000256" key="5">
    <source>
        <dbReference type="ARBA" id="ARBA00022723"/>
    </source>
</evidence>
<accession>A0A5B6VB83</accession>
<feature type="domain" description="Reverse transcriptase" evidence="16">
    <location>
        <begin position="253"/>
        <end position="440"/>
    </location>
</feature>
<dbReference type="InterPro" id="IPR000477">
    <property type="entry name" value="RT_dom"/>
</dbReference>
<keyword evidence="5" id="KW-0479">Metal-binding</keyword>
<keyword evidence="4" id="KW-0540">Nuclease</keyword>
<keyword evidence="7" id="KW-0255">Endonuclease</keyword>
<dbReference type="InterPro" id="IPR041373">
    <property type="entry name" value="RT_RNaseH"/>
</dbReference>
<feature type="compositionally biased region" description="Polar residues" evidence="15">
    <location>
        <begin position="149"/>
        <end position="171"/>
    </location>
</feature>
<evidence type="ECO:0000259" key="16">
    <source>
        <dbReference type="PROSITE" id="PS50878"/>
    </source>
</evidence>
<evidence type="ECO:0000256" key="12">
    <source>
        <dbReference type="ARBA" id="ARBA00022932"/>
    </source>
</evidence>
<dbReference type="AlphaFoldDB" id="A0A5B6VB83"/>
<evidence type="ECO:0000256" key="10">
    <source>
        <dbReference type="ARBA" id="ARBA00022908"/>
    </source>
</evidence>
<dbReference type="InterPro" id="IPR036397">
    <property type="entry name" value="RNaseH_sf"/>
</dbReference>
<evidence type="ECO:0000256" key="14">
    <source>
        <dbReference type="ARBA" id="ARBA00023172"/>
    </source>
</evidence>
<keyword evidence="2" id="KW-0808">Transferase</keyword>
<dbReference type="SUPFAM" id="SSF53098">
    <property type="entry name" value="Ribonuclease H-like"/>
    <property type="match status" value="1"/>
</dbReference>
<evidence type="ECO:0000256" key="15">
    <source>
        <dbReference type="SAM" id="MobiDB-lite"/>
    </source>
</evidence>
<comment type="caution">
    <text evidence="18">The sequence shown here is derived from an EMBL/GenBank/DDBJ whole genome shotgun (WGS) entry which is preliminary data.</text>
</comment>
<keyword evidence="3" id="KW-0548">Nucleotidyltransferase</keyword>
<dbReference type="Pfam" id="PF17917">
    <property type="entry name" value="RT_RNaseH"/>
    <property type="match status" value="1"/>
</dbReference>
<gene>
    <name evidence="18" type="ORF">EPI10_001551</name>
</gene>
<keyword evidence="19" id="KW-1185">Reference proteome</keyword>
<dbReference type="InterPro" id="IPR056924">
    <property type="entry name" value="SH3_Tf2-1"/>
</dbReference>
<evidence type="ECO:0000256" key="7">
    <source>
        <dbReference type="ARBA" id="ARBA00022759"/>
    </source>
</evidence>
<feature type="compositionally biased region" description="Basic and acidic residues" evidence="15">
    <location>
        <begin position="172"/>
        <end position="184"/>
    </location>
</feature>
<reference evidence="19" key="1">
    <citation type="journal article" date="2019" name="Plant Biotechnol. J.">
        <title>Genome sequencing of the Australian wild diploid species Gossypium australe highlights disease resistance and delayed gland morphogenesis.</title>
        <authorList>
            <person name="Cai Y."/>
            <person name="Cai X."/>
            <person name="Wang Q."/>
            <person name="Wang P."/>
            <person name="Zhang Y."/>
            <person name="Cai C."/>
            <person name="Xu Y."/>
            <person name="Wang K."/>
            <person name="Zhou Z."/>
            <person name="Wang C."/>
            <person name="Geng S."/>
            <person name="Li B."/>
            <person name="Dong Q."/>
            <person name="Hou Y."/>
            <person name="Wang H."/>
            <person name="Ai P."/>
            <person name="Liu Z."/>
            <person name="Yi F."/>
            <person name="Sun M."/>
            <person name="An G."/>
            <person name="Cheng J."/>
            <person name="Zhang Y."/>
            <person name="Shi Q."/>
            <person name="Xie Y."/>
            <person name="Shi X."/>
            <person name="Chang Y."/>
            <person name="Huang F."/>
            <person name="Chen Y."/>
            <person name="Hong S."/>
            <person name="Mi L."/>
            <person name="Sun Q."/>
            <person name="Zhang L."/>
            <person name="Zhou B."/>
            <person name="Peng R."/>
            <person name="Zhang X."/>
            <person name="Liu F."/>
        </authorList>
    </citation>
    <scope>NUCLEOTIDE SEQUENCE [LARGE SCALE GENOMIC DNA]</scope>
    <source>
        <strain evidence="19">cv. PA1801</strain>
    </source>
</reference>
<organism evidence="18 19">
    <name type="scientific">Gossypium australe</name>
    <dbReference type="NCBI Taxonomy" id="47621"/>
    <lineage>
        <taxon>Eukaryota</taxon>
        <taxon>Viridiplantae</taxon>
        <taxon>Streptophyta</taxon>
        <taxon>Embryophyta</taxon>
        <taxon>Tracheophyta</taxon>
        <taxon>Spermatophyta</taxon>
        <taxon>Magnoliopsida</taxon>
        <taxon>eudicotyledons</taxon>
        <taxon>Gunneridae</taxon>
        <taxon>Pentapetalae</taxon>
        <taxon>rosids</taxon>
        <taxon>malvids</taxon>
        <taxon>Malvales</taxon>
        <taxon>Malvaceae</taxon>
        <taxon>Malvoideae</taxon>
        <taxon>Gossypium</taxon>
    </lineage>
</organism>
<dbReference type="GO" id="GO:0003677">
    <property type="term" value="F:DNA binding"/>
    <property type="evidence" value="ECO:0007669"/>
    <property type="project" value="UniProtKB-KW"/>
</dbReference>
<dbReference type="EMBL" id="SMMG02000007">
    <property type="protein sequence ID" value="KAA3466460.1"/>
    <property type="molecule type" value="Genomic_DNA"/>
</dbReference>
<dbReference type="PROSITE" id="PS50994">
    <property type="entry name" value="INTEGRASE"/>
    <property type="match status" value="1"/>
</dbReference>
<dbReference type="PANTHER" id="PTHR37984:SF5">
    <property type="entry name" value="PROTEIN NYNRIN-LIKE"/>
    <property type="match status" value="1"/>
</dbReference>
<dbReference type="InterPro" id="IPR001584">
    <property type="entry name" value="Integrase_cat-core"/>
</dbReference>
<keyword evidence="12" id="KW-0239">DNA-directed DNA polymerase</keyword>
<dbReference type="Gene3D" id="3.10.10.10">
    <property type="entry name" value="HIV Type 1 Reverse Transcriptase, subunit A, domain 1"/>
    <property type="match status" value="2"/>
</dbReference>
<keyword evidence="10" id="KW-0229">DNA integration</keyword>
<dbReference type="Gene3D" id="3.30.70.270">
    <property type="match status" value="1"/>
</dbReference>
<keyword evidence="9" id="KW-0460">Magnesium</keyword>
<sequence>MSMTEYEREFIRLSKYARKSVSSEAIMCKRFEGGMNEDIRLLVGILELKEFVVLVELACKAEELSKEKRKAESEVRDVRKRSMSKSFQSQSKKSREMNSGSNVSGYSHTDRGKQHSGFKSQATSMANVGKHFIRDCPEMAEKEQFPSARPSNTTNRGRPPRNTGNGTSSKGVTKDSAVRSEARAPARSYAISVRENSPDVITGTFSLYDTNVIALRYARKGCEAYPVYVLNAKMSELKPESVSIVSEYPNVFPGELYGLPLIREVEFDIDLVPETSSISIAPYRMAPTKLKELKAQLQELTNKGFVRPRIDNLFDQLKGATVFSKIDLRSGYYQLRVKESDVSKTTFKTRYRHYEFLVMPFGLTNAPVVFIDLMNQIFQLYLDKFMVVFIDDILIYSRDETEHAEHLRIVLQTLIDKKLFAKFSKSEFWLQEVEFLGHIVFGDGIRVDPMIAYASRQLKPHEKNYPTHDLELAPIVFALKIWRHHLYDEKSHIYTDHKSLKYLMNQKDLDLRQRRWLELLKDYELVIDYHPEKANVVADALSRKSLFSLRAMNTRLTLSNDGSVLEELRAKLVCVPKNDEIIQKILYEAHNGCLSVHPGSTKMYNDLNKLYWWSDVVWVVVDRLMKSAHFILVRTDYSLDKLAKLYIAEIVRSHGVPISIILDRDSRFTSRFWKKLQEALGTKLNFSTAFHPQTDSQSERTIQVLEDMLRCCVLEFEELSEKQIHEVDLKILRFGRKGKLNPRFIGPYEVIERIGPVAYQLALPIELERIHNVFHVSMLRRYQSDPSHVISPTKVEIRPDMSYGEESIKILARKVKQL</sequence>
<dbReference type="Pfam" id="PF24626">
    <property type="entry name" value="SH3_Tf2-1"/>
    <property type="match status" value="1"/>
</dbReference>
<feature type="compositionally biased region" description="Polar residues" evidence="15">
    <location>
        <begin position="97"/>
        <end position="107"/>
    </location>
</feature>
<keyword evidence="11" id="KW-0695">RNA-directed DNA polymerase</keyword>
<dbReference type="InterPro" id="IPR050951">
    <property type="entry name" value="Retrovirus_Pol_polyprotein"/>
</dbReference>
<feature type="region of interest" description="Disordered" evidence="15">
    <location>
        <begin position="142"/>
        <end position="187"/>
    </location>
</feature>
<dbReference type="GO" id="GO:0004519">
    <property type="term" value="F:endonuclease activity"/>
    <property type="evidence" value="ECO:0007669"/>
    <property type="project" value="UniProtKB-KW"/>
</dbReference>
<dbReference type="GO" id="GO:0015074">
    <property type="term" value="P:DNA integration"/>
    <property type="evidence" value="ECO:0007669"/>
    <property type="project" value="UniProtKB-KW"/>
</dbReference>
<dbReference type="GO" id="GO:0006310">
    <property type="term" value="P:DNA recombination"/>
    <property type="evidence" value="ECO:0007669"/>
    <property type="project" value="UniProtKB-KW"/>
</dbReference>
<dbReference type="Proteomes" id="UP000325315">
    <property type="component" value="Unassembled WGS sequence"/>
</dbReference>
<dbReference type="InterPro" id="IPR043128">
    <property type="entry name" value="Rev_trsase/Diguanyl_cyclase"/>
</dbReference>
<evidence type="ECO:0000256" key="2">
    <source>
        <dbReference type="ARBA" id="ARBA00022679"/>
    </source>
</evidence>
<dbReference type="GO" id="GO:0003964">
    <property type="term" value="F:RNA-directed DNA polymerase activity"/>
    <property type="evidence" value="ECO:0007669"/>
    <property type="project" value="UniProtKB-KW"/>
</dbReference>
<proteinExistence type="predicted"/>
<dbReference type="InterPro" id="IPR043502">
    <property type="entry name" value="DNA/RNA_pol_sf"/>
</dbReference>
<evidence type="ECO:0000256" key="11">
    <source>
        <dbReference type="ARBA" id="ARBA00022918"/>
    </source>
</evidence>
<keyword evidence="1" id="KW-0645">Protease</keyword>
<evidence type="ECO:0000256" key="8">
    <source>
        <dbReference type="ARBA" id="ARBA00022801"/>
    </source>
</evidence>
<evidence type="ECO:0000259" key="17">
    <source>
        <dbReference type="PROSITE" id="PS50994"/>
    </source>
</evidence>
<dbReference type="PANTHER" id="PTHR37984">
    <property type="entry name" value="PROTEIN CBG26694"/>
    <property type="match status" value="1"/>
</dbReference>
<evidence type="ECO:0000256" key="13">
    <source>
        <dbReference type="ARBA" id="ARBA00023125"/>
    </source>
</evidence>
<dbReference type="InterPro" id="IPR012337">
    <property type="entry name" value="RNaseH-like_sf"/>
</dbReference>
<feature type="region of interest" description="Disordered" evidence="15">
    <location>
        <begin position="66"/>
        <end position="122"/>
    </location>
</feature>
<protein>
    <submittedName>
        <fullName evidence="18">DNA/RNA polymerases superfamily protein</fullName>
    </submittedName>
</protein>
<evidence type="ECO:0000256" key="4">
    <source>
        <dbReference type="ARBA" id="ARBA00022722"/>
    </source>
</evidence>